<dbReference type="OMA" id="PPDNFMS"/>
<protein>
    <submittedName>
        <fullName evidence="2">Uncharacterized protein</fullName>
    </submittedName>
</protein>
<feature type="compositionally biased region" description="Basic and acidic residues" evidence="1">
    <location>
        <begin position="717"/>
        <end position="729"/>
    </location>
</feature>
<dbReference type="EMBL" id="JH126400">
    <property type="protein sequence ID" value="EGX95340.1"/>
    <property type="molecule type" value="Genomic_DNA"/>
</dbReference>
<feature type="compositionally biased region" description="Low complexity" evidence="1">
    <location>
        <begin position="679"/>
        <end position="702"/>
    </location>
</feature>
<sequence length="946" mass="103832">MTGPGPGSSKKASMESKRNFLFPLNLGGTAQPVGVSLHPDSRPFSRPSSRPRLQATFTNHKSRPDGSQRLSLAVAAVSEIQGRRYPDFSSCLASASYCFPGLFPASSLQGPQSTLFETRFTSHHSQPAARQPLSAERAPGDSLLFRRDFAPSPSPNQLIQVVKMVNTAAPLSIIIESNTSSTGSWDSKKMHPSPLASHPFRIPTPCFTDLDIPSDLQFTSRPMSALNFGGTRTSYLGGDLHGTFSHGDVIRRRRSRDDVAALIEFLRTHEPPPDNFMSQPYSATGEEERGRWGKLSVMGKRRSKSMSRAPAPLQLPDSAVAGVTTGGHRHIAISIPLNASHFGDDPKSQYPVSNHNIQSTIPPLPEAVRTFKNKNGVVTVLRSFSPSQNHNHLPPSPASPRRFDREYPPQLLRNRRMMPPSPVPSSPDDSEHWPLAQSEPEASSHAQQATTAAYDGTEETRSRIASRQTAEFVRAAYPSRGSSMAAPPRSKHHHASSIDEVIAEEPHNRNPSPMPHDGAVRRNTERRTGHPPVSLNTSPISRKSTSSLRPARPADKQPAAKQPKVTQVTDNPVVSRVRSPSPPASINSVKSRREKVRDKKFRDIAAARSSKLGTLPSPTATEGRNRSITSPTKDHCAPTATAESGPKLSTIMVVVDMHPDDEAANKDPAATADDDDANSVVEVPPESVTTLPTPPTSTETSPAQKHGFDGTRTSLTRRREWQQQDRNTREASVVAKTTQQPRRPLVAPRAASYAGVTVTDPEREILHLYETYREQRLRDMESRVRRLERNGDLWLRALVPMLEDVHNSRRGIVAATSSLDDATPLRDWASDDGTTANAAGLTPRASHRRHLIRRASLSRERMLEELMRREERDLLDRRYGQPDASGMGSIEPLMRELAAGGARPETSSTRSSNSRPRPPPAPRSVSGSDVPPMPLRPRPVSNRLWV</sequence>
<dbReference type="AlphaFoldDB" id="G3JBN5"/>
<dbReference type="RefSeq" id="XP_006668826.1">
    <property type="nucleotide sequence ID" value="XM_006668763.1"/>
</dbReference>
<dbReference type="InParanoid" id="G3JBN5"/>
<dbReference type="PANTHER" id="PTHR24216">
    <property type="entry name" value="PAXILLIN-RELATED"/>
    <property type="match status" value="1"/>
</dbReference>
<feature type="region of interest" description="Disordered" evidence="1">
    <location>
        <begin position="32"/>
        <end position="66"/>
    </location>
</feature>
<keyword evidence="3" id="KW-1185">Reference proteome</keyword>
<feature type="compositionally biased region" description="Low complexity" evidence="1">
    <location>
        <begin position="443"/>
        <end position="453"/>
    </location>
</feature>
<organism evidence="2 3">
    <name type="scientific">Cordyceps militaris (strain CM01)</name>
    <name type="common">Caterpillar fungus</name>
    <dbReference type="NCBI Taxonomy" id="983644"/>
    <lineage>
        <taxon>Eukaryota</taxon>
        <taxon>Fungi</taxon>
        <taxon>Dikarya</taxon>
        <taxon>Ascomycota</taxon>
        <taxon>Pezizomycotina</taxon>
        <taxon>Sordariomycetes</taxon>
        <taxon>Hypocreomycetidae</taxon>
        <taxon>Hypocreales</taxon>
        <taxon>Cordycipitaceae</taxon>
        <taxon>Cordyceps</taxon>
    </lineage>
</organism>
<reference evidence="2 3" key="1">
    <citation type="journal article" date="2011" name="Genome Biol.">
        <title>Genome sequence of the insect pathogenic fungus Cordyceps militaris, a valued traditional Chinese medicine.</title>
        <authorList>
            <person name="Zheng P."/>
            <person name="Xia Y."/>
            <person name="Xiao G."/>
            <person name="Xiong C."/>
            <person name="Hu X."/>
            <person name="Zhang S."/>
            <person name="Zheng H."/>
            <person name="Huang Y."/>
            <person name="Zhou Y."/>
            <person name="Wang S."/>
            <person name="Zhao G.P."/>
            <person name="Liu X."/>
            <person name="St Leger R.J."/>
            <person name="Wang C."/>
        </authorList>
    </citation>
    <scope>NUCLEOTIDE SEQUENCE [LARGE SCALE GENOMIC DNA]</scope>
    <source>
        <strain evidence="2 3">CM01</strain>
    </source>
</reference>
<feature type="region of interest" description="Disordered" evidence="1">
    <location>
        <begin position="273"/>
        <end position="292"/>
    </location>
</feature>
<dbReference type="eggNOG" id="ENOG502RJSR">
    <property type="taxonomic scope" value="Eukaryota"/>
</dbReference>
<feature type="region of interest" description="Disordered" evidence="1">
    <location>
        <begin position="478"/>
        <end position="497"/>
    </location>
</feature>
<feature type="compositionally biased region" description="Basic and acidic residues" evidence="1">
    <location>
        <begin position="518"/>
        <end position="528"/>
    </location>
</feature>
<evidence type="ECO:0000256" key="1">
    <source>
        <dbReference type="SAM" id="MobiDB-lite"/>
    </source>
</evidence>
<feature type="region of interest" description="Disordered" evidence="1">
    <location>
        <begin position="661"/>
        <end position="748"/>
    </location>
</feature>
<dbReference type="PANTHER" id="PTHR24216:SF65">
    <property type="entry name" value="PAXILLIN-LIKE PROTEIN 1"/>
    <property type="match status" value="1"/>
</dbReference>
<feature type="compositionally biased region" description="Low complexity" evidence="1">
    <location>
        <begin position="903"/>
        <end position="915"/>
    </location>
</feature>
<evidence type="ECO:0000313" key="2">
    <source>
        <dbReference type="EMBL" id="EGX95340.1"/>
    </source>
</evidence>
<accession>G3JBN5</accession>
<feature type="region of interest" description="Disordered" evidence="1">
    <location>
        <begin position="383"/>
        <end position="470"/>
    </location>
</feature>
<name>G3JBN5_CORMM</name>
<feature type="region of interest" description="Disordered" evidence="1">
    <location>
        <begin position="877"/>
        <end position="946"/>
    </location>
</feature>
<dbReference type="KEGG" id="cmt:CCM_03612"/>
<feature type="compositionally biased region" description="Polar residues" evidence="1">
    <location>
        <begin position="616"/>
        <end position="631"/>
    </location>
</feature>
<evidence type="ECO:0000313" key="3">
    <source>
        <dbReference type="Proteomes" id="UP000001610"/>
    </source>
</evidence>
<feature type="compositionally biased region" description="Low complexity" evidence="1">
    <location>
        <begin position="42"/>
        <end position="52"/>
    </location>
</feature>
<proteinExistence type="predicted"/>
<dbReference type="OrthoDB" id="5417386at2759"/>
<dbReference type="HOGENOM" id="CLU_009310_0_0_1"/>
<feature type="region of interest" description="Disordered" evidence="1">
    <location>
        <begin position="505"/>
        <end position="645"/>
    </location>
</feature>
<feature type="compositionally biased region" description="Polar residues" evidence="1">
    <location>
        <begin position="534"/>
        <end position="548"/>
    </location>
</feature>
<feature type="compositionally biased region" description="Basic and acidic residues" evidence="1">
    <location>
        <begin position="595"/>
        <end position="605"/>
    </location>
</feature>
<dbReference type="GeneID" id="18165638"/>
<gene>
    <name evidence="2" type="ORF">CCM_03612</name>
</gene>
<dbReference type="Proteomes" id="UP000001610">
    <property type="component" value="Unassembled WGS sequence"/>
</dbReference>
<dbReference type="VEuPathDB" id="FungiDB:CCM_03612"/>